<dbReference type="AlphaFoldDB" id="A0A0B7BWY6"/>
<sequence>QEVKEFVSPPKQKGAYPLFIFADGHLNDSSAKQNHPVVDKRVKVTHYHVDENGQKHRTFSENSEEFVML</sequence>
<dbReference type="EMBL" id="HACG01050869">
    <property type="protein sequence ID" value="CEK97734.1"/>
    <property type="molecule type" value="Transcribed_RNA"/>
</dbReference>
<protein>
    <submittedName>
        <fullName evidence="1">Uncharacterized protein</fullName>
    </submittedName>
</protein>
<gene>
    <name evidence="1" type="primary">ORF216735</name>
</gene>
<feature type="non-terminal residue" evidence="1">
    <location>
        <position position="1"/>
    </location>
</feature>
<accession>A0A0B7BWY6</accession>
<proteinExistence type="predicted"/>
<evidence type="ECO:0000313" key="1">
    <source>
        <dbReference type="EMBL" id="CEK97734.1"/>
    </source>
</evidence>
<organism evidence="1">
    <name type="scientific">Arion vulgaris</name>
    <dbReference type="NCBI Taxonomy" id="1028688"/>
    <lineage>
        <taxon>Eukaryota</taxon>
        <taxon>Metazoa</taxon>
        <taxon>Spiralia</taxon>
        <taxon>Lophotrochozoa</taxon>
        <taxon>Mollusca</taxon>
        <taxon>Gastropoda</taxon>
        <taxon>Heterobranchia</taxon>
        <taxon>Euthyneura</taxon>
        <taxon>Panpulmonata</taxon>
        <taxon>Eupulmonata</taxon>
        <taxon>Stylommatophora</taxon>
        <taxon>Helicina</taxon>
        <taxon>Arionoidea</taxon>
        <taxon>Arionidae</taxon>
        <taxon>Arion</taxon>
    </lineage>
</organism>
<name>A0A0B7BWY6_9EUPU</name>
<reference evidence="1" key="1">
    <citation type="submission" date="2014-12" db="EMBL/GenBank/DDBJ databases">
        <title>Insight into the proteome of Arion vulgaris.</title>
        <authorList>
            <person name="Aradska J."/>
            <person name="Bulat T."/>
            <person name="Smidak R."/>
            <person name="Sarate P."/>
            <person name="Gangsoo J."/>
            <person name="Sialana F."/>
            <person name="Bilban M."/>
            <person name="Lubec G."/>
        </authorList>
    </citation>
    <scope>NUCLEOTIDE SEQUENCE</scope>
    <source>
        <tissue evidence="1">Skin</tissue>
    </source>
</reference>